<protein>
    <recommendedName>
        <fullName evidence="8">TATA-box-binding protein</fullName>
    </recommendedName>
</protein>
<accession>A0AAE1JKD5</accession>
<reference evidence="6" key="1">
    <citation type="submission" date="2023-10" db="EMBL/GenBank/DDBJ databases">
        <title>Chromosome-level genome of the transformable northern wattle, Acacia crassicarpa.</title>
        <authorList>
            <person name="Massaro I."/>
            <person name="Sinha N.R."/>
            <person name="Poethig S."/>
            <person name="Leichty A.R."/>
        </authorList>
    </citation>
    <scope>NUCLEOTIDE SEQUENCE</scope>
    <source>
        <strain evidence="6">Acra3RX</strain>
        <tissue evidence="6">Leaf</tissue>
    </source>
</reference>
<dbReference type="Proteomes" id="UP001293593">
    <property type="component" value="Unassembled WGS sequence"/>
</dbReference>
<dbReference type="InterPro" id="IPR030491">
    <property type="entry name" value="TBP_CS"/>
</dbReference>
<evidence type="ECO:0000313" key="7">
    <source>
        <dbReference type="Proteomes" id="UP001293593"/>
    </source>
</evidence>
<dbReference type="EMBL" id="JAWXYG010000005">
    <property type="protein sequence ID" value="KAK4272307.1"/>
    <property type="molecule type" value="Genomic_DNA"/>
</dbReference>
<keyword evidence="7" id="KW-1185">Reference proteome</keyword>
<gene>
    <name evidence="6" type="ORF">QN277_020881</name>
</gene>
<dbReference type="GO" id="GO:0003677">
    <property type="term" value="F:DNA binding"/>
    <property type="evidence" value="ECO:0007669"/>
    <property type="project" value="UniProtKB-KW"/>
</dbReference>
<dbReference type="FunFam" id="3.30.310.10:FF:000001">
    <property type="entry name" value="TATA-box-binding protein 2"/>
    <property type="match status" value="1"/>
</dbReference>
<dbReference type="Gene3D" id="3.30.310.10">
    <property type="entry name" value="TATA-Binding Protein"/>
    <property type="match status" value="2"/>
</dbReference>
<evidence type="ECO:0000256" key="4">
    <source>
        <dbReference type="ARBA" id="ARBA00023163"/>
    </source>
</evidence>
<comment type="similarity">
    <text evidence="2">Belongs to the TBP family.</text>
</comment>
<dbReference type="AlphaFoldDB" id="A0AAE1JKD5"/>
<dbReference type="PANTHER" id="PTHR10126">
    <property type="entry name" value="TATA-BOX BINDING PROTEIN"/>
    <property type="match status" value="1"/>
</dbReference>
<dbReference type="PROSITE" id="PS00351">
    <property type="entry name" value="TFIID"/>
    <property type="match status" value="1"/>
</dbReference>
<dbReference type="InterPro" id="IPR012295">
    <property type="entry name" value="TBP_dom_sf"/>
</dbReference>
<evidence type="ECO:0000313" key="6">
    <source>
        <dbReference type="EMBL" id="KAK4272307.1"/>
    </source>
</evidence>
<comment type="caution">
    <text evidence="6">The sequence shown here is derived from an EMBL/GenBank/DDBJ whole genome shotgun (WGS) entry which is preliminary data.</text>
</comment>
<name>A0AAE1JKD5_9FABA</name>
<dbReference type="PRINTS" id="PR00686">
    <property type="entry name" value="TIFACTORIID"/>
</dbReference>
<evidence type="ECO:0008006" key="8">
    <source>
        <dbReference type="Google" id="ProtNLM"/>
    </source>
</evidence>
<dbReference type="CDD" id="cd04516">
    <property type="entry name" value="TBP_eukaryotes"/>
    <property type="match status" value="1"/>
</dbReference>
<comment type="subcellular location">
    <subcellularLocation>
        <location evidence="1">Nucleus</location>
    </subcellularLocation>
</comment>
<evidence type="ECO:0000256" key="3">
    <source>
        <dbReference type="ARBA" id="ARBA00023125"/>
    </source>
</evidence>
<dbReference type="GO" id="GO:0006352">
    <property type="term" value="P:DNA-templated transcription initiation"/>
    <property type="evidence" value="ECO:0007669"/>
    <property type="project" value="InterPro"/>
</dbReference>
<sequence>MANESHSSGGFATRLEGRSFMDLNRCAIVPTIENIVATFVLDCELDLKKIAQQARNAEFNPKRFSAAIMRIREPKTTALIFSSGKVVCTGARTEADSKLAARKFARIIQKLGFEVKFKYEPELFPGLIYRMKHPKIVLLVFVSGKIVLTGAKERDEIYRAFDSIYPVLGGFRKIFRNAV</sequence>
<dbReference type="Pfam" id="PF00352">
    <property type="entry name" value="TBP"/>
    <property type="match status" value="2"/>
</dbReference>
<keyword evidence="5" id="KW-0539">Nucleus</keyword>
<organism evidence="6 7">
    <name type="scientific">Acacia crassicarpa</name>
    <name type="common">northern wattle</name>
    <dbReference type="NCBI Taxonomy" id="499986"/>
    <lineage>
        <taxon>Eukaryota</taxon>
        <taxon>Viridiplantae</taxon>
        <taxon>Streptophyta</taxon>
        <taxon>Embryophyta</taxon>
        <taxon>Tracheophyta</taxon>
        <taxon>Spermatophyta</taxon>
        <taxon>Magnoliopsida</taxon>
        <taxon>eudicotyledons</taxon>
        <taxon>Gunneridae</taxon>
        <taxon>Pentapetalae</taxon>
        <taxon>rosids</taxon>
        <taxon>fabids</taxon>
        <taxon>Fabales</taxon>
        <taxon>Fabaceae</taxon>
        <taxon>Caesalpinioideae</taxon>
        <taxon>mimosoid clade</taxon>
        <taxon>Acacieae</taxon>
        <taxon>Acacia</taxon>
    </lineage>
</organism>
<proteinExistence type="inferred from homology"/>
<dbReference type="InterPro" id="IPR000814">
    <property type="entry name" value="TBP"/>
</dbReference>
<evidence type="ECO:0000256" key="2">
    <source>
        <dbReference type="ARBA" id="ARBA00005560"/>
    </source>
</evidence>
<dbReference type="InterPro" id="IPR033710">
    <property type="entry name" value="TBP_eukaryotic"/>
</dbReference>
<evidence type="ECO:0000256" key="5">
    <source>
        <dbReference type="ARBA" id="ARBA00023242"/>
    </source>
</evidence>
<keyword evidence="3" id="KW-0238">DNA-binding</keyword>
<evidence type="ECO:0000256" key="1">
    <source>
        <dbReference type="ARBA" id="ARBA00004123"/>
    </source>
</evidence>
<keyword evidence="4" id="KW-0804">Transcription</keyword>
<dbReference type="SUPFAM" id="SSF55945">
    <property type="entry name" value="TATA-box binding protein-like"/>
    <property type="match status" value="2"/>
</dbReference>
<dbReference type="GO" id="GO:0005634">
    <property type="term" value="C:nucleus"/>
    <property type="evidence" value="ECO:0007669"/>
    <property type="project" value="UniProtKB-SubCell"/>
</dbReference>